<feature type="region of interest" description="Disordered" evidence="1">
    <location>
        <begin position="327"/>
        <end position="396"/>
    </location>
</feature>
<dbReference type="PANTHER" id="PTHR38092">
    <property type="entry name" value="REGULATOR CUDA, PUTATIVE-RELATED"/>
    <property type="match status" value="1"/>
</dbReference>
<dbReference type="PANTHER" id="PTHR38092:SF1">
    <property type="entry name" value="TRANSCRIPTIONAL REGULATOR CUDA-RELATED"/>
    <property type="match status" value="1"/>
</dbReference>
<proteinExistence type="predicted"/>
<sequence length="396" mass="43911">MQDTTSHQGQFLVTCQHKLPKEERIEADGTTKEVHVVIKQSSFIVSISSESIILEGCNVDCSLVYDNDGLTEVHYINQKPISFTAQLSSPNRITCDVRILVLSSQHEDMLFKVIFKLTNKKGEQIATLHSFPIRVISKADGKKKVPNSKPPKLPSSIKPEQKSKVLTQSHLPVSTPVIQSLSSPSQQNIEIQPAALQNANEQPEESVLQILQYQQSILRDLTQQTNVNPLCSPLVGLINSYQQLPQNQRIPQLLRIISSLNPQENALISELVSLIAGINTSVQTDPQQQIVQPFQTFAQPASAYQNNVQQQFNTSNNNVTNQFQQLPTPPITIPIPTSASNQINQQSVSSTSQPPLSDNTTSQPHFQTSSPHSFSPQHYSFNGNNDTSFYPDTSNN</sequence>
<feature type="compositionally biased region" description="Polar residues" evidence="1">
    <location>
        <begin position="338"/>
        <end position="396"/>
    </location>
</feature>
<reference evidence="2 3" key="1">
    <citation type="journal article" date="2019" name="PLoS Negl. Trop. Dis.">
        <title>Whole genome sequencing of Entamoeba nuttalli reveals mammalian host-related molecular signatures and a novel octapeptide-repeat surface protein.</title>
        <authorList>
            <person name="Tanaka M."/>
            <person name="Makiuchi T."/>
            <person name="Komiyama T."/>
            <person name="Shiina T."/>
            <person name="Osaki K."/>
            <person name="Tachibana H."/>
        </authorList>
    </citation>
    <scope>NUCLEOTIDE SEQUENCE [LARGE SCALE GENOMIC DNA]</scope>
    <source>
        <strain evidence="2 3">P19-061405</strain>
    </source>
</reference>
<keyword evidence="3" id="KW-1185">Reference proteome</keyword>
<evidence type="ECO:0000256" key="1">
    <source>
        <dbReference type="SAM" id="MobiDB-lite"/>
    </source>
</evidence>
<dbReference type="Proteomes" id="UP001628156">
    <property type="component" value="Unassembled WGS sequence"/>
</dbReference>
<organism evidence="2 3">
    <name type="scientific">Entamoeba nuttalli</name>
    <dbReference type="NCBI Taxonomy" id="412467"/>
    <lineage>
        <taxon>Eukaryota</taxon>
        <taxon>Amoebozoa</taxon>
        <taxon>Evosea</taxon>
        <taxon>Archamoebae</taxon>
        <taxon>Mastigamoebida</taxon>
        <taxon>Entamoebidae</taxon>
        <taxon>Entamoeba</taxon>
    </lineage>
</organism>
<evidence type="ECO:0000313" key="2">
    <source>
        <dbReference type="EMBL" id="GAB1226366.1"/>
    </source>
</evidence>
<comment type="caution">
    <text evidence="2">The sequence shown here is derived from an EMBL/GenBank/DDBJ whole genome shotgun (WGS) entry which is preliminary data.</text>
</comment>
<evidence type="ECO:0008006" key="4">
    <source>
        <dbReference type="Google" id="ProtNLM"/>
    </source>
</evidence>
<accession>A0ABQ0DU35</accession>
<dbReference type="EMBL" id="BAAFRS010000285">
    <property type="protein sequence ID" value="GAB1226366.1"/>
    <property type="molecule type" value="Genomic_DNA"/>
</dbReference>
<dbReference type="InterPro" id="IPR040430">
    <property type="entry name" value="CudA-like"/>
</dbReference>
<name>A0ABQ0DU35_9EUKA</name>
<protein>
    <recommendedName>
        <fullName evidence="4">Transcriptional regulator cudA</fullName>
    </recommendedName>
</protein>
<feature type="region of interest" description="Disordered" evidence="1">
    <location>
        <begin position="140"/>
        <end position="161"/>
    </location>
</feature>
<evidence type="ECO:0000313" key="3">
    <source>
        <dbReference type="Proteomes" id="UP001628156"/>
    </source>
</evidence>
<gene>
    <name evidence="2" type="ORF">ENUP19_0285G0015</name>
</gene>